<dbReference type="AlphaFoldDB" id="D7BI87"/>
<organism evidence="1 2">
    <name type="scientific">Allomeiothermus silvanus (strain ATCC 700542 / DSM 9946 / NBRC 106475 / NCIMB 13440 / VI-R2)</name>
    <name type="common">Thermus silvanus</name>
    <dbReference type="NCBI Taxonomy" id="526227"/>
    <lineage>
        <taxon>Bacteria</taxon>
        <taxon>Thermotogati</taxon>
        <taxon>Deinococcota</taxon>
        <taxon>Deinococci</taxon>
        <taxon>Thermales</taxon>
        <taxon>Thermaceae</taxon>
        <taxon>Allomeiothermus</taxon>
    </lineage>
</organism>
<dbReference type="HOGENOM" id="CLU_2356453_0_0_0"/>
<evidence type="ECO:0000313" key="1">
    <source>
        <dbReference type="EMBL" id="ADH62361.1"/>
    </source>
</evidence>
<dbReference type="Proteomes" id="UP000001916">
    <property type="component" value="Chromosome"/>
</dbReference>
<proteinExistence type="predicted"/>
<dbReference type="STRING" id="526227.Mesil_0421"/>
<accession>D7BI87</accession>
<keyword evidence="2" id="KW-1185">Reference proteome</keyword>
<dbReference type="EMBL" id="CP002042">
    <property type="protein sequence ID" value="ADH62361.1"/>
    <property type="molecule type" value="Genomic_DNA"/>
</dbReference>
<reference evidence="1 2" key="1">
    <citation type="journal article" date="2010" name="Stand. Genomic Sci.">
        <title>Complete genome sequence of Meiothermus silvanus type strain (VI-R2).</title>
        <authorList>
            <person name="Sikorski J."/>
            <person name="Tindall B.J."/>
            <person name="Lowry S."/>
            <person name="Lucas S."/>
            <person name="Nolan M."/>
            <person name="Copeland A."/>
            <person name="Glavina Del Rio T."/>
            <person name="Tice H."/>
            <person name="Cheng J.F."/>
            <person name="Han C."/>
            <person name="Pitluck S."/>
            <person name="Liolios K."/>
            <person name="Ivanova N."/>
            <person name="Mavromatis K."/>
            <person name="Mikhailova N."/>
            <person name="Pati A."/>
            <person name="Goodwin L."/>
            <person name="Chen A."/>
            <person name="Palaniappan K."/>
            <person name="Land M."/>
            <person name="Hauser L."/>
            <person name="Chang Y.J."/>
            <person name="Jeffries C.D."/>
            <person name="Rohde M."/>
            <person name="Goker M."/>
            <person name="Woyke T."/>
            <person name="Bristow J."/>
            <person name="Eisen J.A."/>
            <person name="Markowitz V."/>
            <person name="Hugenholtz P."/>
            <person name="Kyrpides N.C."/>
            <person name="Klenk H.P."/>
            <person name="Lapidus A."/>
        </authorList>
    </citation>
    <scope>NUCLEOTIDE SEQUENCE [LARGE SCALE GENOMIC DNA]</scope>
    <source>
        <strain evidence="2">ATCC 700542 / DSM 9946 / VI-R2</strain>
    </source>
</reference>
<dbReference type="KEGG" id="msv:Mesil_0421"/>
<protein>
    <submittedName>
        <fullName evidence="1">ABC transporter related protein</fullName>
    </submittedName>
</protein>
<evidence type="ECO:0000313" key="2">
    <source>
        <dbReference type="Proteomes" id="UP000001916"/>
    </source>
</evidence>
<dbReference type="eggNOG" id="COG0488">
    <property type="taxonomic scope" value="Bacteria"/>
</dbReference>
<gene>
    <name evidence="1" type="ordered locus">Mesil_0421</name>
</gene>
<name>D7BI87_ALLS1</name>
<sequence>MGKSTLLQLIQGNLEPEMGLLERNFASLFMLNQEDQAEGGMSAREYLLGAEVGLLGMYRDLHTMEQSGLPDPLAYADLAGSFSRPEATSAYTGSSG</sequence>